<evidence type="ECO:0008006" key="4">
    <source>
        <dbReference type="Google" id="ProtNLM"/>
    </source>
</evidence>
<feature type="transmembrane region" description="Helical" evidence="1">
    <location>
        <begin position="123"/>
        <end position="142"/>
    </location>
</feature>
<keyword evidence="3" id="KW-1185">Reference proteome</keyword>
<feature type="transmembrane region" description="Helical" evidence="1">
    <location>
        <begin position="83"/>
        <end position="103"/>
    </location>
</feature>
<keyword evidence="1" id="KW-0812">Transmembrane</keyword>
<dbReference type="RefSeq" id="WP_128532605.1">
    <property type="nucleotide sequence ID" value="NZ_SBIW01000002.1"/>
</dbReference>
<gene>
    <name evidence="2" type="ORF">EPL05_04745</name>
</gene>
<dbReference type="EMBL" id="SBIW01000002">
    <property type="protein sequence ID" value="RWY55686.1"/>
    <property type="molecule type" value="Genomic_DNA"/>
</dbReference>
<dbReference type="AlphaFoldDB" id="A0A3S3WFE3"/>
<organism evidence="2 3">
    <name type="scientific">Mucilaginibacter gilvus</name>
    <dbReference type="NCBI Taxonomy" id="2305909"/>
    <lineage>
        <taxon>Bacteria</taxon>
        <taxon>Pseudomonadati</taxon>
        <taxon>Bacteroidota</taxon>
        <taxon>Sphingobacteriia</taxon>
        <taxon>Sphingobacteriales</taxon>
        <taxon>Sphingobacteriaceae</taxon>
        <taxon>Mucilaginibacter</taxon>
    </lineage>
</organism>
<accession>A0A3S3WFE3</accession>
<name>A0A3S3WFE3_9SPHI</name>
<feature type="transmembrane region" description="Helical" evidence="1">
    <location>
        <begin position="475"/>
        <end position="494"/>
    </location>
</feature>
<proteinExistence type="predicted"/>
<keyword evidence="1" id="KW-0472">Membrane</keyword>
<dbReference type="Proteomes" id="UP000286701">
    <property type="component" value="Unassembled WGS sequence"/>
</dbReference>
<protein>
    <recommendedName>
        <fullName evidence="4">O-antigen ligase domain-containing protein</fullName>
    </recommendedName>
</protein>
<feature type="transmembrane region" description="Helical" evidence="1">
    <location>
        <begin position="196"/>
        <end position="224"/>
    </location>
</feature>
<keyword evidence="1" id="KW-1133">Transmembrane helix</keyword>
<comment type="caution">
    <text evidence="2">The sequence shown here is derived from an EMBL/GenBank/DDBJ whole genome shotgun (WGS) entry which is preliminary data.</text>
</comment>
<dbReference type="OrthoDB" id="1432372at2"/>
<feature type="transmembrane region" description="Helical" evidence="1">
    <location>
        <begin position="501"/>
        <end position="521"/>
    </location>
</feature>
<feature type="transmembrane region" description="Helical" evidence="1">
    <location>
        <begin position="56"/>
        <end position="77"/>
    </location>
</feature>
<evidence type="ECO:0000256" key="1">
    <source>
        <dbReference type="SAM" id="Phobius"/>
    </source>
</evidence>
<feature type="transmembrane region" description="Helical" evidence="1">
    <location>
        <begin position="20"/>
        <end position="44"/>
    </location>
</feature>
<evidence type="ECO:0000313" key="3">
    <source>
        <dbReference type="Proteomes" id="UP000286701"/>
    </source>
</evidence>
<reference evidence="2 3" key="1">
    <citation type="submission" date="2019-01" db="EMBL/GenBank/DDBJ databases">
        <title>Mucilaginibacter antarcticum sp. nov., isolated from antarctic soil.</title>
        <authorList>
            <person name="Yan Y.-Q."/>
            <person name="Du Z.-J."/>
        </authorList>
    </citation>
    <scope>NUCLEOTIDE SEQUENCE [LARGE SCALE GENOMIC DNA]</scope>
    <source>
        <strain evidence="2 3">F01003</strain>
    </source>
</reference>
<evidence type="ECO:0000313" key="2">
    <source>
        <dbReference type="EMBL" id="RWY55686.1"/>
    </source>
</evidence>
<sequence length="551" mass="62301">MATSPIDIKKWKSYADWKLLALLLLFLNVKLAIKIPALALIYLLQFDFKFGFSFQNSRLPLFYLLIIPLSFIGLFIGKGFQNINYLIVFATGLFFWLLCILAIHQVKLSVEKQSAQTLHNTLLLFFAINAGVSAINLLRIIIETHALNPYTYQGNYQKYFIGTGDYIKGVTFDTSTTNAAINAMGVIYFLVRQKPLMLMACMATLLLTGSNFINIVLLLILALLFIFKSTRIQKSLVIICLMLLATFMVKVSPQNNTYVAETIKNTFEKPAHHAVIQTALLPVSERPDSTLNSEERKEKFAKLYLDSLSSAVYIKDTRGKPQIMVKPVIRNDDGRILMPQANIHSATYQSIKVPQAAQQPLIRFINTHDTALPISAKTIRVPTLPGKAISVLQTGKFLIQHPSKILTGDGMGNFSSKLAFRATGLGIAGGYPHQYTYINPDFLANHLDVYLDFFSKQTGLHSLTNSPFSVYDQLLAEYGLIGLVIFFVYYLWFFARHYRKLTYGLPILLLLMAVLFVDYWFEQLSILVFFELLLFLNIKETAEQEGEFAHA</sequence>